<name>A0A9W7BPS7_9STRA</name>
<dbReference type="Gene3D" id="1.20.1070.10">
    <property type="entry name" value="Rhodopsin 7-helix transmembrane proteins"/>
    <property type="match status" value="1"/>
</dbReference>
<feature type="domain" description="G-protein coupled receptors family 1 profile" evidence="10">
    <location>
        <begin position="39"/>
        <end position="304"/>
    </location>
</feature>
<feature type="transmembrane region" description="Helical" evidence="9">
    <location>
        <begin position="1001"/>
        <end position="1026"/>
    </location>
</feature>
<feature type="transmembrane region" description="Helical" evidence="9">
    <location>
        <begin position="183"/>
        <end position="204"/>
    </location>
</feature>
<keyword evidence="12" id="KW-1185">Reference proteome</keyword>
<feature type="transmembrane region" description="Helical" evidence="9">
    <location>
        <begin position="829"/>
        <end position="850"/>
    </location>
</feature>
<dbReference type="EMBL" id="BRXX01000164">
    <property type="protein sequence ID" value="GMH95216.1"/>
    <property type="molecule type" value="Genomic_DNA"/>
</dbReference>
<organism evidence="11 12">
    <name type="scientific">Triparma verrucosa</name>
    <dbReference type="NCBI Taxonomy" id="1606542"/>
    <lineage>
        <taxon>Eukaryota</taxon>
        <taxon>Sar</taxon>
        <taxon>Stramenopiles</taxon>
        <taxon>Ochrophyta</taxon>
        <taxon>Bolidophyceae</taxon>
        <taxon>Parmales</taxon>
        <taxon>Triparmaceae</taxon>
        <taxon>Triparma</taxon>
    </lineage>
</organism>
<keyword evidence="7" id="KW-0675">Receptor</keyword>
<dbReference type="GO" id="GO:0004930">
    <property type="term" value="F:G protein-coupled receptor activity"/>
    <property type="evidence" value="ECO:0007669"/>
    <property type="project" value="UniProtKB-KW"/>
</dbReference>
<feature type="transmembrane region" description="Helical" evidence="9">
    <location>
        <begin position="1105"/>
        <end position="1128"/>
    </location>
</feature>
<dbReference type="Proteomes" id="UP001165160">
    <property type="component" value="Unassembled WGS sequence"/>
</dbReference>
<feature type="compositionally biased region" description="Basic and acidic residues" evidence="8">
    <location>
        <begin position="467"/>
        <end position="483"/>
    </location>
</feature>
<evidence type="ECO:0000256" key="7">
    <source>
        <dbReference type="ARBA" id="ARBA00023170"/>
    </source>
</evidence>
<feature type="transmembrane region" description="Helical" evidence="9">
    <location>
        <begin position="140"/>
        <end position="161"/>
    </location>
</feature>
<feature type="region of interest" description="Disordered" evidence="8">
    <location>
        <begin position="466"/>
        <end position="485"/>
    </location>
</feature>
<feature type="transmembrane region" description="Helical" evidence="9">
    <location>
        <begin position="975"/>
        <end position="995"/>
    </location>
</feature>
<dbReference type="SUPFAM" id="SSF81321">
    <property type="entry name" value="Family A G protein-coupled receptor-like"/>
    <property type="match status" value="1"/>
</dbReference>
<sequence>MGSLYGSNYDEQNPIPAYFNNDELKLAYLHFSVAIFGVLGSLFIIFVLWGKRRNSTHRGTFLLGFCDLMMNLNFSHVAYQASSYGRVPSRTSCLVGGWGNHAFCTIQFSALVMIAIDRLASLRAIDLGKRANRMSMKPVFLVWVLLVLHATMPLISSYGYYDITPSAYHCYAQGGKGIASHDVFAVMNVVYFNICVVVVVYNFWHSHKIIKRLANVNNNDQELENGRATMNKTKERKRQKLLKFHRESLRLSVVLVVWFLAAWTLLAIHFLMVPFGFTYKWGRGFFWTATVPAYLNSGFNCFIHFALNRDLRKAAMSKIQSFGCGSAISTKSTRRARSSAVSGRSSARTKRGTNPRTKRGTGPHTRFSNAVWHGSMALRSSITCMSDEAIDELLEDKLEDAALLEETVESLKEPQIYSAEESTSIDEGISRHRAFSQSTRRVRKLKQFKVVKTLVFAKSRRYGQETSRSDRIASEDTQGRTDVDEGVSGRLQCNVRAHPLTIIAFMMSKDCDRFAYLERVRESTMIDFRIIAEANPHNKIMIMSLPNRRDSILFVCETVWTRFEDRTDKWVLTMTPDYFTAVAEEEDEGRTHTVVRGGLSVTMNLHLLADGSTLVDTVFNVLIDDSSMKPNKIYGFAVREFGMRLVSYFQKIRGDEEGEICDEKDGRACAELVCDEFIARKDKLKSVVATCMFEYTMLRTMMRPDIMQEILRAVLENKLSLSKDIRTDYRDLTIPEARTIGKGLSSALIVALSGDAGVDEWMMKYPALVELDKTYSWFSPMFRVIGRRLVSLVPWGTKFRVYTGAFISIFDTISDLWVASQYIDEGKPLYAVFVFSCIGVSMLLQSYFVYIQNKRVGLWKVGMEMVPVVFGAKSILDAYRVSSSAKPDRSMRFDYMQGLAFSRCSEAFGESVPSLTFQIYILLSSSSPTLPIYFSIISSSLSASFALSALSYDLDVDPKNRATNPRRFGYIPNTSFKRLAIFLSTFALSTSTILVRTLTLAMLLFWGPTIISVIYIVADIHLFILYKYLRNDLIYFLPGSTIASSILVRSFSKIVADYTGMFHLRNTSELGGAYWMLGQILGQVMCHIVLSNYGLNNLSSVDFTFWRYTLLFLNVLWFLSLLLITITMSPSHLTSLITLETNRTSIQVSFLTAKTLVSKTYIFTSNPQLWTEIRPKVKEWMQSNYSHIEKSGPPWWNHELIKHIPSEMVPERKEGEEVISRWESLLQGREKSGGGGGSFKLGLDLSGFLGSGGGSVWSRLGRGDSSGRGGGSKGVEGIGRGGVWSRLMSSGRLSTLRDSAKVKSIINNNENIRSVTKNLKNVGVE</sequence>
<evidence type="ECO:0000313" key="11">
    <source>
        <dbReference type="EMBL" id="GMH95216.1"/>
    </source>
</evidence>
<comment type="caution">
    <text evidence="11">The sequence shown here is derived from an EMBL/GenBank/DDBJ whole genome shotgun (WGS) entry which is preliminary data.</text>
</comment>
<feature type="transmembrane region" description="Helical" evidence="9">
    <location>
        <begin position="1072"/>
        <end position="1093"/>
    </location>
</feature>
<evidence type="ECO:0000256" key="2">
    <source>
        <dbReference type="ARBA" id="ARBA00008789"/>
    </source>
</evidence>
<evidence type="ECO:0000259" key="10">
    <source>
        <dbReference type="PROSITE" id="PS50262"/>
    </source>
</evidence>
<keyword evidence="4 9" id="KW-1133">Transmembrane helix</keyword>
<feature type="transmembrane region" description="Helical" evidence="9">
    <location>
        <begin position="801"/>
        <end position="823"/>
    </location>
</feature>
<dbReference type="PANTHER" id="PTHR24240">
    <property type="entry name" value="OPSIN"/>
    <property type="match status" value="1"/>
</dbReference>
<keyword evidence="3 9" id="KW-0812">Transmembrane</keyword>
<dbReference type="InterPro" id="IPR050125">
    <property type="entry name" value="GPCR_opsins"/>
</dbReference>
<evidence type="ECO:0000256" key="9">
    <source>
        <dbReference type="SAM" id="Phobius"/>
    </source>
</evidence>
<comment type="similarity">
    <text evidence="2">Belongs to the XK family.</text>
</comment>
<evidence type="ECO:0000256" key="1">
    <source>
        <dbReference type="ARBA" id="ARBA00004141"/>
    </source>
</evidence>
<feature type="transmembrane region" description="Helical" evidence="9">
    <location>
        <begin position="99"/>
        <end position="120"/>
    </location>
</feature>
<feature type="transmembrane region" description="Helical" evidence="9">
    <location>
        <begin position="61"/>
        <end position="79"/>
    </location>
</feature>
<feature type="transmembrane region" description="Helical" evidence="9">
    <location>
        <begin position="284"/>
        <end position="307"/>
    </location>
</feature>
<evidence type="ECO:0000313" key="12">
    <source>
        <dbReference type="Proteomes" id="UP001165160"/>
    </source>
</evidence>
<feature type="transmembrane region" description="Helical" evidence="9">
    <location>
        <begin position="27"/>
        <end position="49"/>
    </location>
</feature>
<feature type="transmembrane region" description="Helical" evidence="9">
    <location>
        <begin position="248"/>
        <end position="272"/>
    </location>
</feature>
<dbReference type="CDD" id="cd00637">
    <property type="entry name" value="7tm_classA_rhodopsin-like"/>
    <property type="match status" value="1"/>
</dbReference>
<gene>
    <name evidence="11" type="ORF">TrVE_jg12946</name>
</gene>
<dbReference type="InterPro" id="IPR018629">
    <property type="entry name" value="XK-rel"/>
</dbReference>
<accession>A0A9W7BPS7</accession>
<comment type="subcellular location">
    <subcellularLocation>
        <location evidence="1">Membrane</location>
        <topology evidence="1">Multi-pass membrane protein</topology>
    </subcellularLocation>
</comment>
<dbReference type="PROSITE" id="PS50262">
    <property type="entry name" value="G_PROTEIN_RECEP_F1_2"/>
    <property type="match status" value="1"/>
</dbReference>
<keyword evidence="6 9" id="KW-0472">Membrane</keyword>
<feature type="compositionally biased region" description="Basic residues" evidence="8">
    <location>
        <begin position="347"/>
        <end position="361"/>
    </location>
</feature>
<feature type="transmembrane region" description="Helical" evidence="9">
    <location>
        <begin position="1033"/>
        <end position="1052"/>
    </location>
</feature>
<evidence type="ECO:0000256" key="4">
    <source>
        <dbReference type="ARBA" id="ARBA00022989"/>
    </source>
</evidence>
<dbReference type="InterPro" id="IPR017452">
    <property type="entry name" value="GPCR_Rhodpsn_7TM"/>
</dbReference>
<evidence type="ECO:0000256" key="8">
    <source>
        <dbReference type="SAM" id="MobiDB-lite"/>
    </source>
</evidence>
<dbReference type="GO" id="GO:0005886">
    <property type="term" value="C:plasma membrane"/>
    <property type="evidence" value="ECO:0007669"/>
    <property type="project" value="UniProtKB-ARBA"/>
</dbReference>
<evidence type="ECO:0000256" key="6">
    <source>
        <dbReference type="ARBA" id="ARBA00023136"/>
    </source>
</evidence>
<protein>
    <recommendedName>
        <fullName evidence="10">G-protein coupled receptors family 1 profile domain-containing protein</fullName>
    </recommendedName>
</protein>
<evidence type="ECO:0000256" key="3">
    <source>
        <dbReference type="ARBA" id="ARBA00022692"/>
    </source>
</evidence>
<proteinExistence type="inferred from homology"/>
<feature type="region of interest" description="Disordered" evidence="8">
    <location>
        <begin position="333"/>
        <end position="366"/>
    </location>
</feature>
<reference evidence="12" key="1">
    <citation type="journal article" date="2023" name="Commun. Biol.">
        <title>Genome analysis of Parmales, the sister group of diatoms, reveals the evolutionary specialization of diatoms from phago-mixotrophs to photoautotrophs.</title>
        <authorList>
            <person name="Ban H."/>
            <person name="Sato S."/>
            <person name="Yoshikawa S."/>
            <person name="Yamada K."/>
            <person name="Nakamura Y."/>
            <person name="Ichinomiya M."/>
            <person name="Sato N."/>
            <person name="Blanc-Mathieu R."/>
            <person name="Endo H."/>
            <person name="Kuwata A."/>
            <person name="Ogata H."/>
        </authorList>
    </citation>
    <scope>NUCLEOTIDE SEQUENCE [LARGE SCALE GENOMIC DNA]</scope>
    <source>
        <strain evidence="12">NIES 3699</strain>
    </source>
</reference>
<evidence type="ECO:0000256" key="5">
    <source>
        <dbReference type="ARBA" id="ARBA00023040"/>
    </source>
</evidence>
<dbReference type="Pfam" id="PF09815">
    <property type="entry name" value="XK-related"/>
    <property type="match status" value="1"/>
</dbReference>
<keyword evidence="5" id="KW-0297">G-protein coupled receptor</keyword>
<keyword evidence="5" id="KW-0807">Transducer</keyword>